<evidence type="ECO:0000256" key="1">
    <source>
        <dbReference type="ARBA" id="ARBA00004533"/>
    </source>
</evidence>
<reference evidence="6 7" key="1">
    <citation type="journal article" date="2018" name="J. Microbiol.">
        <title>Salicibibacter kimchii gen. nov., sp. nov., a moderately halophilic and alkalitolerant bacterium in the family Bacillaceae, isolated from kimchi.</title>
        <authorList>
            <person name="Jang J.Y."/>
            <person name="Oh Y.J."/>
            <person name="Lim S.K."/>
            <person name="Park H.K."/>
            <person name="Lee C."/>
            <person name="Kim J.Y."/>
            <person name="Lee M.A."/>
            <person name="Choi H.J."/>
        </authorList>
    </citation>
    <scope>NUCLEOTIDE SEQUENCE [LARGE SCALE GENOMIC DNA]</scope>
    <source>
        <strain evidence="6 7">NKC1-1</strain>
    </source>
</reference>
<evidence type="ECO:0000256" key="5">
    <source>
        <dbReference type="ARBA" id="ARBA00023136"/>
    </source>
</evidence>
<dbReference type="Proteomes" id="UP000252100">
    <property type="component" value="Chromosome"/>
</dbReference>
<accession>A0A345C1U3</accession>
<dbReference type="EMBL" id="CP031092">
    <property type="protein sequence ID" value="AXF57174.1"/>
    <property type="molecule type" value="Genomic_DNA"/>
</dbReference>
<protein>
    <submittedName>
        <fullName evidence="6">Metal ABC transporter substrate-binding protein</fullName>
    </submittedName>
</protein>
<keyword evidence="3" id="KW-1003">Cell membrane</keyword>
<dbReference type="OrthoDB" id="570524at2"/>
<dbReference type="PANTHER" id="PTHR30024">
    <property type="entry name" value="ALIPHATIC SULFONATES-BINDING PROTEIN-RELATED"/>
    <property type="match status" value="1"/>
</dbReference>
<dbReference type="Pfam" id="PF13379">
    <property type="entry name" value="NMT1_2"/>
    <property type="match status" value="1"/>
</dbReference>
<evidence type="ECO:0000256" key="4">
    <source>
        <dbReference type="ARBA" id="ARBA00022519"/>
    </source>
</evidence>
<dbReference type="InterPro" id="IPR044527">
    <property type="entry name" value="NrtA/CpmA_ABC-bd_dom"/>
</dbReference>
<dbReference type="CDD" id="cd13553">
    <property type="entry name" value="PBP2_NrtA_CpmA_like"/>
    <property type="match status" value="1"/>
</dbReference>
<evidence type="ECO:0000313" key="7">
    <source>
        <dbReference type="Proteomes" id="UP000252100"/>
    </source>
</evidence>
<dbReference type="PANTHER" id="PTHR30024:SF43">
    <property type="entry name" value="BLL4572 PROTEIN"/>
    <property type="match status" value="1"/>
</dbReference>
<sequence>MKRIILFLITAIIIAGCGHREPVEDDVIKIGYLPITHASPLYFLEDEHLDSAEMELVQFGDWIDLMDALNSGRIDGASVLFQLAMKANEQGIDVKATALGHEDGNAIIAGHDIESAEDLAGETVAIPHTLSTHNILLDEMLQSEGMSYGDVNVVEMPPAEMPAALGEGRIESYVVAEPFGALGVTLGTGHVLHQSHEFWPNCLCCALVLREEFLDEKSELASRFMNAYVDAGQRADEDSEGSFAIHQSYMDIDEEALELSLDWISYDNLDINRDDFEYLRERLVDLNLSEDPPTYEEFVDPSFMEEM</sequence>
<dbReference type="PROSITE" id="PS51257">
    <property type="entry name" value="PROKAR_LIPOPROTEIN"/>
    <property type="match status" value="1"/>
</dbReference>
<evidence type="ECO:0000256" key="3">
    <source>
        <dbReference type="ARBA" id="ARBA00022475"/>
    </source>
</evidence>
<keyword evidence="5" id="KW-0472">Membrane</keyword>
<dbReference type="AlphaFoldDB" id="A0A345C1U3"/>
<evidence type="ECO:0000256" key="2">
    <source>
        <dbReference type="ARBA" id="ARBA00022448"/>
    </source>
</evidence>
<dbReference type="Gene3D" id="3.40.190.10">
    <property type="entry name" value="Periplasmic binding protein-like II"/>
    <property type="match status" value="2"/>
</dbReference>
<comment type="subcellular location">
    <subcellularLocation>
        <location evidence="1">Cell inner membrane</location>
    </subcellularLocation>
</comment>
<dbReference type="SUPFAM" id="SSF53850">
    <property type="entry name" value="Periplasmic binding protein-like II"/>
    <property type="match status" value="1"/>
</dbReference>
<dbReference type="RefSeq" id="WP_114374752.1">
    <property type="nucleotide sequence ID" value="NZ_CP031092.1"/>
</dbReference>
<name>A0A345C1U3_9BACI</name>
<organism evidence="6 7">
    <name type="scientific">Salicibibacter kimchii</name>
    <dbReference type="NCBI Taxonomy" id="2099786"/>
    <lineage>
        <taxon>Bacteria</taxon>
        <taxon>Bacillati</taxon>
        <taxon>Bacillota</taxon>
        <taxon>Bacilli</taxon>
        <taxon>Bacillales</taxon>
        <taxon>Bacillaceae</taxon>
        <taxon>Salicibibacter</taxon>
    </lineage>
</organism>
<keyword evidence="2" id="KW-0813">Transport</keyword>
<proteinExistence type="predicted"/>
<dbReference type="KEGG" id="rue:DT065_14995"/>
<keyword evidence="4" id="KW-0997">Cell inner membrane</keyword>
<evidence type="ECO:0000313" key="6">
    <source>
        <dbReference type="EMBL" id="AXF57174.1"/>
    </source>
</evidence>
<dbReference type="GO" id="GO:0005886">
    <property type="term" value="C:plasma membrane"/>
    <property type="evidence" value="ECO:0007669"/>
    <property type="project" value="UniProtKB-SubCell"/>
</dbReference>
<keyword evidence="7" id="KW-1185">Reference proteome</keyword>
<gene>
    <name evidence="6" type="ORF">DT065_14995</name>
</gene>